<accession>A0ABN0IY57</accession>
<proteinExistence type="predicted"/>
<dbReference type="EMBL" id="AHMH02000114">
    <property type="protein sequence ID" value="EMM99536.1"/>
    <property type="molecule type" value="Genomic_DNA"/>
</dbReference>
<organism evidence="1 2">
    <name type="scientific">Leptospira noguchii str. 2007001578</name>
    <dbReference type="NCBI Taxonomy" id="1049974"/>
    <lineage>
        <taxon>Bacteria</taxon>
        <taxon>Pseudomonadati</taxon>
        <taxon>Spirochaetota</taxon>
        <taxon>Spirochaetia</taxon>
        <taxon>Leptospirales</taxon>
        <taxon>Leptospiraceae</taxon>
        <taxon>Leptospira</taxon>
    </lineage>
</organism>
<evidence type="ECO:0000313" key="2">
    <source>
        <dbReference type="Proteomes" id="UP000012099"/>
    </source>
</evidence>
<dbReference type="Proteomes" id="UP000012099">
    <property type="component" value="Unassembled WGS sequence"/>
</dbReference>
<evidence type="ECO:0000313" key="1">
    <source>
        <dbReference type="EMBL" id="EMM99536.1"/>
    </source>
</evidence>
<protein>
    <submittedName>
        <fullName evidence="1">Uncharacterized protein</fullName>
    </submittedName>
</protein>
<reference evidence="1 2" key="1">
    <citation type="submission" date="2013-01" db="EMBL/GenBank/DDBJ databases">
        <authorList>
            <person name="Harkins D.M."/>
            <person name="Durkin A.S."/>
            <person name="Brinkac L.M."/>
            <person name="Haft D.H."/>
            <person name="Selengut J.D."/>
            <person name="Sanka R."/>
            <person name="DePew J."/>
            <person name="Purushe J."/>
            <person name="Whelen A.C."/>
            <person name="Vinetz J.M."/>
            <person name="Sutton G.G."/>
            <person name="Nierman W.C."/>
            <person name="Fouts D.E."/>
        </authorList>
    </citation>
    <scope>NUCLEOTIDE SEQUENCE [LARGE SCALE GENOMIC DNA]</scope>
    <source>
        <strain evidence="1 2">2007001578</strain>
    </source>
</reference>
<name>A0ABN0IY57_9LEPT</name>
<comment type="caution">
    <text evidence="1">The sequence shown here is derived from an EMBL/GenBank/DDBJ whole genome shotgun (WGS) entry which is preliminary data.</text>
</comment>
<sequence length="70" mass="8023">METLRQTRVNDNLIDNLFLDYQLSFKIKILHNCLVFGEVQIKCFTVIKITFSSVCNKAVAKSANIVYPNV</sequence>
<gene>
    <name evidence="1" type="ORF">LEP1GSC035_1226</name>
</gene>
<keyword evidence="2" id="KW-1185">Reference proteome</keyword>